<dbReference type="AlphaFoldDB" id="A0A834ZQ04"/>
<keyword evidence="9" id="KW-0407">Ion channel</keyword>
<dbReference type="GO" id="GO:0015271">
    <property type="term" value="F:outward rectifier potassium channel activity"/>
    <property type="evidence" value="ECO:0007669"/>
    <property type="project" value="TreeGrafter"/>
</dbReference>
<evidence type="ECO:0000256" key="9">
    <source>
        <dbReference type="ARBA" id="ARBA00023303"/>
    </source>
</evidence>
<feature type="transmembrane region" description="Helical" evidence="11">
    <location>
        <begin position="111"/>
        <end position="131"/>
    </location>
</feature>
<dbReference type="GO" id="GO:0030322">
    <property type="term" value="P:stabilization of membrane potential"/>
    <property type="evidence" value="ECO:0007669"/>
    <property type="project" value="TreeGrafter"/>
</dbReference>
<comment type="similarity">
    <text evidence="2">Belongs to the two pore domain potassium channel (TC 1.A.1.7) family.</text>
</comment>
<dbReference type="Pfam" id="PF07885">
    <property type="entry name" value="Ion_trans_2"/>
    <property type="match status" value="2"/>
</dbReference>
<dbReference type="Pfam" id="PF13202">
    <property type="entry name" value="EF-hand_5"/>
    <property type="match status" value="2"/>
</dbReference>
<evidence type="ECO:0000256" key="8">
    <source>
        <dbReference type="ARBA" id="ARBA00023136"/>
    </source>
</evidence>
<evidence type="ECO:0000256" key="1">
    <source>
        <dbReference type="ARBA" id="ARBA00004141"/>
    </source>
</evidence>
<evidence type="ECO:0000256" key="10">
    <source>
        <dbReference type="SAM" id="MobiDB-lite"/>
    </source>
</evidence>
<dbReference type="CDD" id="cd00051">
    <property type="entry name" value="EFh"/>
    <property type="match status" value="1"/>
</dbReference>
<evidence type="ECO:0000256" key="2">
    <source>
        <dbReference type="ARBA" id="ARBA00010159"/>
    </source>
</evidence>
<organism evidence="13 14">
    <name type="scientific">Tetracentron sinense</name>
    <name type="common">Spur-leaf</name>
    <dbReference type="NCBI Taxonomy" id="13715"/>
    <lineage>
        <taxon>Eukaryota</taxon>
        <taxon>Viridiplantae</taxon>
        <taxon>Streptophyta</taxon>
        <taxon>Embryophyta</taxon>
        <taxon>Tracheophyta</taxon>
        <taxon>Spermatophyta</taxon>
        <taxon>Magnoliopsida</taxon>
        <taxon>Trochodendrales</taxon>
        <taxon>Trochodendraceae</taxon>
        <taxon>Tetracentron</taxon>
    </lineage>
</organism>
<keyword evidence="6 11" id="KW-1133">Transmembrane helix</keyword>
<dbReference type="InterPro" id="IPR018247">
    <property type="entry name" value="EF_Hand_1_Ca_BS"/>
</dbReference>
<dbReference type="GO" id="GO:0022841">
    <property type="term" value="F:potassium ion leak channel activity"/>
    <property type="evidence" value="ECO:0007669"/>
    <property type="project" value="TreeGrafter"/>
</dbReference>
<feature type="transmembrane region" description="Helical" evidence="11">
    <location>
        <begin position="81"/>
        <end position="99"/>
    </location>
</feature>
<dbReference type="PRINTS" id="PR01333">
    <property type="entry name" value="2POREKCHANEL"/>
</dbReference>
<dbReference type="InterPro" id="IPR003280">
    <property type="entry name" value="2pore_dom_K_chnl"/>
</dbReference>
<dbReference type="InterPro" id="IPR011992">
    <property type="entry name" value="EF-hand-dom_pair"/>
</dbReference>
<dbReference type="Gene3D" id="1.10.238.10">
    <property type="entry name" value="EF-hand"/>
    <property type="match status" value="1"/>
</dbReference>
<dbReference type="Gene3D" id="1.10.287.70">
    <property type="match status" value="2"/>
</dbReference>
<keyword evidence="14" id="KW-1185">Reference proteome</keyword>
<evidence type="ECO:0000256" key="5">
    <source>
        <dbReference type="ARBA" id="ARBA00022837"/>
    </source>
</evidence>
<name>A0A834ZQ04_TETSI</name>
<feature type="transmembrane region" description="Helical" evidence="11">
    <location>
        <begin position="137"/>
        <end position="157"/>
    </location>
</feature>
<feature type="transmembrane region" description="Helical" evidence="11">
    <location>
        <begin position="253"/>
        <end position="274"/>
    </location>
</feature>
<dbReference type="SUPFAM" id="SSF81324">
    <property type="entry name" value="Voltage-gated potassium channels"/>
    <property type="match status" value="2"/>
</dbReference>
<gene>
    <name evidence="13" type="ORF">HHK36_005804</name>
</gene>
<evidence type="ECO:0000313" key="13">
    <source>
        <dbReference type="EMBL" id="KAF8409725.1"/>
    </source>
</evidence>
<dbReference type="GO" id="GO:0005886">
    <property type="term" value="C:plasma membrane"/>
    <property type="evidence" value="ECO:0007669"/>
    <property type="project" value="TreeGrafter"/>
</dbReference>
<dbReference type="Proteomes" id="UP000655225">
    <property type="component" value="Unassembled WGS sequence"/>
</dbReference>
<evidence type="ECO:0000256" key="7">
    <source>
        <dbReference type="ARBA" id="ARBA00023065"/>
    </source>
</evidence>
<dbReference type="SUPFAM" id="SSF47473">
    <property type="entry name" value="EF-hand"/>
    <property type="match status" value="1"/>
</dbReference>
<reference evidence="13 14" key="1">
    <citation type="submission" date="2020-04" db="EMBL/GenBank/DDBJ databases">
        <title>Plant Genome Project.</title>
        <authorList>
            <person name="Zhang R.-G."/>
        </authorList>
    </citation>
    <scope>NUCLEOTIDE SEQUENCE [LARGE SCALE GENOMIC DNA]</scope>
    <source>
        <strain evidence="13">YNK0</strain>
        <tissue evidence="13">Leaf</tissue>
    </source>
</reference>
<dbReference type="PANTHER" id="PTHR11003:SF291">
    <property type="entry name" value="IP11374P"/>
    <property type="match status" value="1"/>
</dbReference>
<comment type="caution">
    <text evidence="13">The sequence shown here is derived from an EMBL/GenBank/DDBJ whole genome shotgun (WGS) entry which is preliminary data.</text>
</comment>
<dbReference type="OrthoDB" id="415460at2759"/>
<keyword evidence="7" id="KW-0406">Ion transport</keyword>
<keyword evidence="4 11" id="KW-0812">Transmembrane</keyword>
<accession>A0A834ZQ04</accession>
<dbReference type="GO" id="GO:0005509">
    <property type="term" value="F:calcium ion binding"/>
    <property type="evidence" value="ECO:0007669"/>
    <property type="project" value="InterPro"/>
</dbReference>
<feature type="region of interest" description="Disordered" evidence="10">
    <location>
        <begin position="18"/>
        <end position="39"/>
    </location>
</feature>
<evidence type="ECO:0000256" key="11">
    <source>
        <dbReference type="SAM" id="Phobius"/>
    </source>
</evidence>
<dbReference type="EMBL" id="JABCRI010000003">
    <property type="protein sequence ID" value="KAF8409725.1"/>
    <property type="molecule type" value="Genomic_DNA"/>
</dbReference>
<dbReference type="PROSITE" id="PS00018">
    <property type="entry name" value="EF_HAND_1"/>
    <property type="match status" value="2"/>
</dbReference>
<evidence type="ECO:0000313" key="14">
    <source>
        <dbReference type="Proteomes" id="UP000655225"/>
    </source>
</evidence>
<dbReference type="FunFam" id="1.10.287.70:FF:000127">
    <property type="entry name" value="Calcium-activated outward-rectifying potassium channel 1"/>
    <property type="match status" value="1"/>
</dbReference>
<dbReference type="OMA" id="QTHHTVD"/>
<dbReference type="PANTHER" id="PTHR11003">
    <property type="entry name" value="POTASSIUM CHANNEL, SUBFAMILY K"/>
    <property type="match status" value="1"/>
</dbReference>
<evidence type="ECO:0000256" key="6">
    <source>
        <dbReference type="ARBA" id="ARBA00022989"/>
    </source>
</evidence>
<keyword evidence="8 11" id="KW-0472">Membrane</keyword>
<protein>
    <recommendedName>
        <fullName evidence="12">EF-hand domain-containing protein</fullName>
    </recommendedName>
</protein>
<keyword evidence="5" id="KW-0106">Calcium</keyword>
<feature type="transmembrane region" description="Helical" evidence="11">
    <location>
        <begin position="199"/>
        <end position="218"/>
    </location>
</feature>
<keyword evidence="3" id="KW-0813">Transport</keyword>
<dbReference type="InterPro" id="IPR002048">
    <property type="entry name" value="EF_hand_dom"/>
</dbReference>
<dbReference type="InterPro" id="IPR013099">
    <property type="entry name" value="K_chnl_dom"/>
</dbReference>
<evidence type="ECO:0000256" key="3">
    <source>
        <dbReference type="ARBA" id="ARBA00022448"/>
    </source>
</evidence>
<feature type="domain" description="EF-hand" evidence="12">
    <location>
        <begin position="329"/>
        <end position="364"/>
    </location>
</feature>
<sequence>MDATKLSLVFKNNAKQHSISGLLSPPPQPNQKNIAPRRRRYRRCRSAPILANFVPPDKNGGGSLPRFKSKYAKFHPSFKQVTILLAVYLGLGTLCFYLVRHQIKGKKTHGLLDAVYFCVVTMTTVGYGDLVPNSVPTKLLACAFVFTGMALCGLILIKAADYLVEKQEVHLVKALHMHQKIGPTDIRNEIEANRVKYKLLMILVLLLLLILVGTIFIARVEKMGFVDGFYCVCSSITTLGYGDKSFSTEAGRVFAVFWIPTSTICVAQLFLYLAELYTESRQRSLVKWVLTRRMTPEDFEAADLDDDGVISADEFIIYKLKEMGKISQEDISHIMDEFEKLDVDQSGTLSASEIMRAQASQTES</sequence>
<dbReference type="GO" id="GO:0009705">
    <property type="term" value="C:plant-type vacuole membrane"/>
    <property type="evidence" value="ECO:0007669"/>
    <property type="project" value="TreeGrafter"/>
</dbReference>
<evidence type="ECO:0000256" key="4">
    <source>
        <dbReference type="ARBA" id="ARBA00022692"/>
    </source>
</evidence>
<dbReference type="PROSITE" id="PS50222">
    <property type="entry name" value="EF_HAND_2"/>
    <property type="match status" value="1"/>
</dbReference>
<proteinExistence type="inferred from homology"/>
<comment type="subcellular location">
    <subcellularLocation>
        <location evidence="1">Membrane</location>
        <topology evidence="1">Multi-pass membrane protein</topology>
    </subcellularLocation>
</comment>
<evidence type="ECO:0000259" key="12">
    <source>
        <dbReference type="PROSITE" id="PS50222"/>
    </source>
</evidence>